<dbReference type="EMBL" id="CAVMBE010000019">
    <property type="protein sequence ID" value="CAK3980742.1"/>
    <property type="molecule type" value="Genomic_DNA"/>
</dbReference>
<dbReference type="Pfam" id="PF00732">
    <property type="entry name" value="GMC_oxred_N"/>
    <property type="match status" value="1"/>
</dbReference>
<dbReference type="InterPro" id="IPR000172">
    <property type="entry name" value="GMC_OxRdtase_N"/>
</dbReference>
<gene>
    <name evidence="7" type="ORF">LECACI_7A003765</name>
</gene>
<proteinExistence type="inferred from homology"/>
<accession>A0AAI8YXH1</accession>
<comment type="cofactor">
    <cofactor evidence="4">
        <name>FAD</name>
        <dbReference type="ChEBI" id="CHEBI:57692"/>
    </cofactor>
</comment>
<feature type="chain" id="PRO_5042534907" evidence="5">
    <location>
        <begin position="19"/>
        <end position="571"/>
    </location>
</feature>
<feature type="signal peptide" evidence="5">
    <location>
        <begin position="1"/>
        <end position="18"/>
    </location>
</feature>
<keyword evidence="3" id="KW-0560">Oxidoreductase</keyword>
<dbReference type="PROSITE" id="PS00624">
    <property type="entry name" value="GMC_OXRED_2"/>
    <property type="match status" value="1"/>
</dbReference>
<dbReference type="SUPFAM" id="SSF54373">
    <property type="entry name" value="FAD-linked reductases, C-terminal domain"/>
    <property type="match status" value="1"/>
</dbReference>
<dbReference type="PRINTS" id="PR00411">
    <property type="entry name" value="PNDRDTASEI"/>
</dbReference>
<keyword evidence="8" id="KW-1185">Reference proteome</keyword>
<keyword evidence="4" id="KW-0274">FAD</keyword>
<protein>
    <submittedName>
        <fullName evidence="7">FAD NAD(P)-binding domain-containing</fullName>
    </submittedName>
</protein>
<dbReference type="Gene3D" id="3.50.50.60">
    <property type="entry name" value="FAD/NAD(P)-binding domain"/>
    <property type="match status" value="1"/>
</dbReference>
<keyword evidence="2" id="KW-0285">Flavoprotein</keyword>
<evidence type="ECO:0000256" key="5">
    <source>
        <dbReference type="SAM" id="SignalP"/>
    </source>
</evidence>
<dbReference type="InterPro" id="IPR003953">
    <property type="entry name" value="FAD-dep_OxRdtase_2_FAD-bd"/>
</dbReference>
<dbReference type="InterPro" id="IPR036188">
    <property type="entry name" value="FAD/NAD-bd_sf"/>
</dbReference>
<feature type="binding site" evidence="4">
    <location>
        <position position="256"/>
    </location>
    <ligand>
        <name>FAD</name>
        <dbReference type="ChEBI" id="CHEBI:57692"/>
    </ligand>
</feature>
<evidence type="ECO:0000256" key="4">
    <source>
        <dbReference type="PIRSR" id="PIRSR000137-2"/>
    </source>
</evidence>
<comment type="caution">
    <text evidence="7">The sequence shown here is derived from an EMBL/GenBank/DDBJ whole genome shotgun (WGS) entry which is preliminary data.</text>
</comment>
<evidence type="ECO:0000256" key="1">
    <source>
        <dbReference type="ARBA" id="ARBA00010790"/>
    </source>
</evidence>
<organism evidence="7 8">
    <name type="scientific">Lecanosticta acicola</name>
    <dbReference type="NCBI Taxonomy" id="111012"/>
    <lineage>
        <taxon>Eukaryota</taxon>
        <taxon>Fungi</taxon>
        <taxon>Dikarya</taxon>
        <taxon>Ascomycota</taxon>
        <taxon>Pezizomycotina</taxon>
        <taxon>Dothideomycetes</taxon>
        <taxon>Dothideomycetidae</taxon>
        <taxon>Mycosphaerellales</taxon>
        <taxon>Mycosphaerellaceae</taxon>
        <taxon>Lecanosticta</taxon>
    </lineage>
</organism>
<dbReference type="Pfam" id="PF00890">
    <property type="entry name" value="FAD_binding_2"/>
    <property type="match status" value="1"/>
</dbReference>
<feature type="domain" description="Glucose-methanol-choline oxidoreductase N-terminal" evidence="6">
    <location>
        <begin position="293"/>
        <end position="307"/>
    </location>
</feature>
<dbReference type="InterPro" id="IPR007867">
    <property type="entry name" value="GMC_OxRtase_C"/>
</dbReference>
<dbReference type="PIRSF" id="PIRSF000137">
    <property type="entry name" value="Alcohol_oxidase"/>
    <property type="match status" value="1"/>
</dbReference>
<dbReference type="GO" id="GO:0050660">
    <property type="term" value="F:flavin adenine dinucleotide binding"/>
    <property type="evidence" value="ECO:0007669"/>
    <property type="project" value="InterPro"/>
</dbReference>
<evidence type="ECO:0000256" key="3">
    <source>
        <dbReference type="ARBA" id="ARBA00023002"/>
    </source>
</evidence>
<dbReference type="Pfam" id="PF05199">
    <property type="entry name" value="GMC_oxred_C"/>
    <property type="match status" value="1"/>
</dbReference>
<dbReference type="PANTHER" id="PTHR47190:SF1">
    <property type="entry name" value="GLUCOSE-METHANOL-CHOLINE OXIDOREDUCTASE N-TERMINAL DOMAIN-CONTAINING PROTEIN"/>
    <property type="match status" value="1"/>
</dbReference>
<keyword evidence="5" id="KW-0732">Signal</keyword>
<evidence type="ECO:0000313" key="8">
    <source>
        <dbReference type="Proteomes" id="UP001296104"/>
    </source>
</evidence>
<evidence type="ECO:0000313" key="7">
    <source>
        <dbReference type="EMBL" id="CAK3980742.1"/>
    </source>
</evidence>
<dbReference type="AlphaFoldDB" id="A0AAI8YXH1"/>
<dbReference type="GO" id="GO:0016614">
    <property type="term" value="F:oxidoreductase activity, acting on CH-OH group of donors"/>
    <property type="evidence" value="ECO:0007669"/>
    <property type="project" value="InterPro"/>
</dbReference>
<reference evidence="7" key="1">
    <citation type="submission" date="2023-11" db="EMBL/GenBank/DDBJ databases">
        <authorList>
            <person name="Alioto T."/>
            <person name="Alioto T."/>
            <person name="Gomez Garrido J."/>
        </authorList>
    </citation>
    <scope>NUCLEOTIDE SEQUENCE</scope>
</reference>
<evidence type="ECO:0000259" key="6">
    <source>
        <dbReference type="PROSITE" id="PS00624"/>
    </source>
</evidence>
<comment type="similarity">
    <text evidence="1">Belongs to the GMC oxidoreductase family.</text>
</comment>
<sequence length="571" mass="61272">MRFETAISWSLALASTSALPSSDNHWKRGNECGPGPAHEQDWDVIVVGAGPAGIVVADRMSEAGKKTLLLEQGGPSYYITGGRERPGWINGTDLSRVDVPGFYKAIYSNPTYSLLCNATQYGAYGACTIGGNQAINAGLFFQPPASDFDLYFPQKWKSKDVASAISKLRAKQPFTNNPSKNGKYYVQSGYEAAKKWLVDGAGYKDVAFNKVPNEKTKTFGRPEFNYVAGQRSGAVETYLQSALSRSNFKLQSGTAVKRVIRDGKTATGVHTKTNTTESTIKLRPGGRVILSGGALFSPQLLMLSGVGDPAMLKNLSSHGLLQANASSWINNTAVGEGLFDNPNTFIELQGPTIQSYVYNYSSPISSDAQLYLQDRSGPYAFASETSAFWDVIHNADGTVTGVQGTIDSAGYGDYTQNNTITLNVYGTSGMKSTGRVALNLTTGAPMQAAPFFFTDPSDSDARAIATFIYNLFQALPNSTSGLVPRNLAQNSTLAEIQQYISNPTEGSYTVGNVNHWSSSCRIGKCVDLNSKVVGMENLFVVDASIVAPLTVNPSFGVMIAAERASELILDL</sequence>
<evidence type="ECO:0000256" key="2">
    <source>
        <dbReference type="ARBA" id="ARBA00022630"/>
    </source>
</evidence>
<name>A0AAI8YXH1_9PEZI</name>
<dbReference type="PANTHER" id="PTHR47190">
    <property type="entry name" value="DEHYDROGENASE, PUTATIVE-RELATED"/>
    <property type="match status" value="1"/>
</dbReference>
<dbReference type="InterPro" id="IPR012132">
    <property type="entry name" value="GMC_OxRdtase"/>
</dbReference>
<dbReference type="InterPro" id="IPR053208">
    <property type="entry name" value="GMC_Oxidoreductase_CD"/>
</dbReference>
<dbReference type="SUPFAM" id="SSF51905">
    <property type="entry name" value="FAD/NAD(P)-binding domain"/>
    <property type="match status" value="1"/>
</dbReference>
<dbReference type="Proteomes" id="UP001296104">
    <property type="component" value="Unassembled WGS sequence"/>
</dbReference>
<dbReference type="Gene3D" id="3.30.410.10">
    <property type="entry name" value="Cholesterol Oxidase, domain 2"/>
    <property type="match status" value="1"/>
</dbReference>